<comment type="caution">
    <text evidence="2">The sequence shown here is derived from an EMBL/GenBank/DDBJ whole genome shotgun (WGS) entry which is preliminary data.</text>
</comment>
<dbReference type="RefSeq" id="WP_339586586.1">
    <property type="nucleotide sequence ID" value="NZ_JBBHJZ010000001.1"/>
</dbReference>
<feature type="compositionally biased region" description="Basic and acidic residues" evidence="1">
    <location>
        <begin position="19"/>
        <end position="28"/>
    </location>
</feature>
<feature type="compositionally biased region" description="Low complexity" evidence="1">
    <location>
        <begin position="73"/>
        <end position="86"/>
    </location>
</feature>
<reference evidence="2 3" key="1">
    <citation type="submission" date="2024-03" db="EMBL/GenBank/DDBJ databases">
        <authorList>
            <person name="Jo J.-H."/>
        </authorList>
    </citation>
    <scope>NUCLEOTIDE SEQUENCE [LARGE SCALE GENOMIC DNA]</scope>
    <source>
        <strain evidence="2 3">PS1R-30</strain>
    </source>
</reference>
<dbReference type="EMBL" id="JBBHJZ010000001">
    <property type="protein sequence ID" value="MEJ5976683.1"/>
    <property type="molecule type" value="Genomic_DNA"/>
</dbReference>
<feature type="region of interest" description="Disordered" evidence="1">
    <location>
        <begin position="1"/>
        <end position="108"/>
    </location>
</feature>
<evidence type="ECO:0000313" key="3">
    <source>
        <dbReference type="Proteomes" id="UP001361239"/>
    </source>
</evidence>
<accession>A0ABU8RUP1</accession>
<evidence type="ECO:0000256" key="1">
    <source>
        <dbReference type="SAM" id="MobiDB-lite"/>
    </source>
</evidence>
<keyword evidence="3" id="KW-1185">Reference proteome</keyword>
<organism evidence="2 3">
    <name type="scientific">Novosphingobium anseongense</name>
    <dbReference type="NCBI Taxonomy" id="3133436"/>
    <lineage>
        <taxon>Bacteria</taxon>
        <taxon>Pseudomonadati</taxon>
        <taxon>Pseudomonadota</taxon>
        <taxon>Alphaproteobacteria</taxon>
        <taxon>Sphingomonadales</taxon>
        <taxon>Sphingomonadaceae</taxon>
        <taxon>Novosphingobium</taxon>
    </lineage>
</organism>
<sequence length="108" mass="11177">MGGDSEYEPNDSRNVTDTAHTRDGRSSGDKQPAGHGGEYEPKDSRNVTGTAKTPDGRWTNEDEAPPEGVPDSNPATAEEAAANAPPKGGVERSAGVKVPPDQNHPAGT</sequence>
<protein>
    <submittedName>
        <fullName evidence="2">Uncharacterized protein</fullName>
    </submittedName>
</protein>
<gene>
    <name evidence="2" type="ORF">WG901_08560</name>
</gene>
<proteinExistence type="predicted"/>
<dbReference type="Proteomes" id="UP001361239">
    <property type="component" value="Unassembled WGS sequence"/>
</dbReference>
<name>A0ABU8RUP1_9SPHN</name>
<evidence type="ECO:0000313" key="2">
    <source>
        <dbReference type="EMBL" id="MEJ5976683.1"/>
    </source>
</evidence>